<feature type="domain" description="BED-type" evidence="6">
    <location>
        <begin position="48"/>
        <end position="106"/>
    </location>
</feature>
<dbReference type="AlphaFoldDB" id="A0AA41W2V3"/>
<feature type="non-terminal residue" evidence="7">
    <location>
        <position position="1"/>
    </location>
</feature>
<name>A0AA41W2V3_PAPNU</name>
<reference evidence="7" key="1">
    <citation type="submission" date="2022-03" db="EMBL/GenBank/DDBJ databases">
        <title>A functionally conserved STORR gene fusion in Papaver species that diverged 16.8 million years ago.</title>
        <authorList>
            <person name="Catania T."/>
        </authorList>
    </citation>
    <scope>NUCLEOTIDE SEQUENCE</scope>
    <source>
        <strain evidence="7">S-191538</strain>
    </source>
</reference>
<keyword evidence="1" id="KW-0479">Metal-binding</keyword>
<dbReference type="PROSITE" id="PS50808">
    <property type="entry name" value="ZF_BED"/>
    <property type="match status" value="1"/>
</dbReference>
<evidence type="ECO:0000256" key="4">
    <source>
        <dbReference type="PROSITE-ProRule" id="PRU00027"/>
    </source>
</evidence>
<evidence type="ECO:0000256" key="2">
    <source>
        <dbReference type="ARBA" id="ARBA00022771"/>
    </source>
</evidence>
<sequence length="116" mass="12839">VSIMDLSQASGNLSEEEVNPSQVESELTTNAVVDGTPSTNAAVKPKRKLKSDVWAGYEHVWEPAENNPERMVCWAKCLLCGEKKTTGPNSGTSNLRRHRISCSKRHQLICNVFLNL</sequence>
<organism evidence="7 8">
    <name type="scientific">Papaver nudicaule</name>
    <name type="common">Iceland poppy</name>
    <dbReference type="NCBI Taxonomy" id="74823"/>
    <lineage>
        <taxon>Eukaryota</taxon>
        <taxon>Viridiplantae</taxon>
        <taxon>Streptophyta</taxon>
        <taxon>Embryophyta</taxon>
        <taxon>Tracheophyta</taxon>
        <taxon>Spermatophyta</taxon>
        <taxon>Magnoliopsida</taxon>
        <taxon>Ranunculales</taxon>
        <taxon>Papaveraceae</taxon>
        <taxon>Papaveroideae</taxon>
        <taxon>Papaver</taxon>
    </lineage>
</organism>
<dbReference type="InterPro" id="IPR036236">
    <property type="entry name" value="Znf_C2H2_sf"/>
</dbReference>
<protein>
    <recommendedName>
        <fullName evidence="6">BED-type domain-containing protein</fullName>
    </recommendedName>
</protein>
<keyword evidence="3" id="KW-0862">Zinc</keyword>
<dbReference type="InterPro" id="IPR003656">
    <property type="entry name" value="Znf_BED"/>
</dbReference>
<comment type="caution">
    <text evidence="7">The sequence shown here is derived from an EMBL/GenBank/DDBJ whole genome shotgun (WGS) entry which is preliminary data.</text>
</comment>
<dbReference type="GO" id="GO:0008270">
    <property type="term" value="F:zinc ion binding"/>
    <property type="evidence" value="ECO:0007669"/>
    <property type="project" value="UniProtKB-KW"/>
</dbReference>
<evidence type="ECO:0000256" key="1">
    <source>
        <dbReference type="ARBA" id="ARBA00022723"/>
    </source>
</evidence>
<feature type="region of interest" description="Disordered" evidence="5">
    <location>
        <begin position="1"/>
        <end position="45"/>
    </location>
</feature>
<gene>
    <name evidence="7" type="ORF">MKW94_017076</name>
</gene>
<keyword evidence="8" id="KW-1185">Reference proteome</keyword>
<evidence type="ECO:0000256" key="3">
    <source>
        <dbReference type="ARBA" id="ARBA00022833"/>
    </source>
</evidence>
<evidence type="ECO:0000259" key="6">
    <source>
        <dbReference type="PROSITE" id="PS50808"/>
    </source>
</evidence>
<proteinExistence type="predicted"/>
<evidence type="ECO:0000313" key="8">
    <source>
        <dbReference type="Proteomes" id="UP001177140"/>
    </source>
</evidence>
<accession>A0AA41W2V3</accession>
<feature type="compositionally biased region" description="Polar residues" evidence="5">
    <location>
        <begin position="1"/>
        <end position="41"/>
    </location>
</feature>
<evidence type="ECO:0000256" key="5">
    <source>
        <dbReference type="SAM" id="MobiDB-lite"/>
    </source>
</evidence>
<dbReference type="SUPFAM" id="SSF57667">
    <property type="entry name" value="beta-beta-alpha zinc fingers"/>
    <property type="match status" value="1"/>
</dbReference>
<dbReference type="GO" id="GO:0003677">
    <property type="term" value="F:DNA binding"/>
    <property type="evidence" value="ECO:0007669"/>
    <property type="project" value="InterPro"/>
</dbReference>
<dbReference type="SMART" id="SM00614">
    <property type="entry name" value="ZnF_BED"/>
    <property type="match status" value="1"/>
</dbReference>
<dbReference type="EMBL" id="JAJJMA010346642">
    <property type="protein sequence ID" value="MCL7052161.1"/>
    <property type="molecule type" value="Genomic_DNA"/>
</dbReference>
<dbReference type="Proteomes" id="UP001177140">
    <property type="component" value="Unassembled WGS sequence"/>
</dbReference>
<evidence type="ECO:0000313" key="7">
    <source>
        <dbReference type="EMBL" id="MCL7052161.1"/>
    </source>
</evidence>
<keyword evidence="2 4" id="KW-0863">Zinc-finger</keyword>